<keyword evidence="10" id="KW-0812">Transmembrane</keyword>
<evidence type="ECO:0000256" key="2">
    <source>
        <dbReference type="ARBA" id="ARBA00011903"/>
    </source>
</evidence>
<dbReference type="InterPro" id="IPR033756">
    <property type="entry name" value="YlxH/NBP35"/>
</dbReference>
<dbReference type="EMBL" id="JABMCG010000076">
    <property type="protein sequence ID" value="NUU27123.1"/>
    <property type="molecule type" value="Genomic_DNA"/>
</dbReference>
<keyword evidence="10" id="KW-0472">Membrane</keyword>
<keyword evidence="10" id="KW-1133">Transmembrane helix</keyword>
<keyword evidence="4" id="KW-0547">Nucleotide-binding</keyword>
<keyword evidence="5 11" id="KW-0418">Kinase</keyword>
<feature type="region of interest" description="Disordered" evidence="9">
    <location>
        <begin position="149"/>
        <end position="178"/>
    </location>
</feature>
<dbReference type="Gene3D" id="3.40.50.300">
    <property type="entry name" value="P-loop containing nucleotide triphosphate hydrolases"/>
    <property type="match status" value="1"/>
</dbReference>
<feature type="transmembrane region" description="Helical" evidence="10">
    <location>
        <begin position="183"/>
        <end position="204"/>
    </location>
</feature>
<keyword evidence="3 11" id="KW-0808">Transferase</keyword>
<reference evidence="11 12" key="1">
    <citation type="submission" date="2020-05" db="EMBL/GenBank/DDBJ databases">
        <title>Genome Sequencing of Type Strains.</title>
        <authorList>
            <person name="Lemaire J.F."/>
            <person name="Inderbitzin P."/>
            <person name="Gregorio O.A."/>
            <person name="Collins S.B."/>
            <person name="Wespe N."/>
            <person name="Knight-Connoni V."/>
        </authorList>
    </citation>
    <scope>NUCLEOTIDE SEQUENCE [LARGE SCALE GENOMIC DNA]</scope>
    <source>
        <strain evidence="11 12">DSM 20512</strain>
    </source>
</reference>
<dbReference type="InterPro" id="IPR027417">
    <property type="entry name" value="P-loop_NTPase"/>
</dbReference>
<evidence type="ECO:0000256" key="1">
    <source>
        <dbReference type="ARBA" id="ARBA00007316"/>
    </source>
</evidence>
<keyword evidence="7" id="KW-0829">Tyrosine-protein kinase</keyword>
<dbReference type="GO" id="GO:0005524">
    <property type="term" value="F:ATP binding"/>
    <property type="evidence" value="ECO:0007669"/>
    <property type="project" value="UniProtKB-KW"/>
</dbReference>
<dbReference type="CDD" id="cd05387">
    <property type="entry name" value="BY-kinase"/>
    <property type="match status" value="1"/>
</dbReference>
<dbReference type="InterPro" id="IPR005702">
    <property type="entry name" value="Wzc-like_C"/>
</dbReference>
<dbReference type="PROSITE" id="PS51257">
    <property type="entry name" value="PROKAR_LIPOPROTEIN"/>
    <property type="match status" value="1"/>
</dbReference>
<proteinExistence type="inferred from homology"/>
<evidence type="ECO:0000256" key="7">
    <source>
        <dbReference type="ARBA" id="ARBA00023137"/>
    </source>
</evidence>
<evidence type="ECO:0000256" key="8">
    <source>
        <dbReference type="ARBA" id="ARBA00051245"/>
    </source>
</evidence>
<organism evidence="11 12">
    <name type="scientific">Curtobacterium citreum</name>
    <dbReference type="NCBI Taxonomy" id="2036"/>
    <lineage>
        <taxon>Bacteria</taxon>
        <taxon>Bacillati</taxon>
        <taxon>Actinomycetota</taxon>
        <taxon>Actinomycetes</taxon>
        <taxon>Micrococcales</taxon>
        <taxon>Microbacteriaceae</taxon>
        <taxon>Curtobacterium</taxon>
    </lineage>
</organism>
<sequence length="474" mass="49356">MTPLLKALLSRWYIVVAGILLGCAAAMALSATVTPQYRATTKLWVSVGGDAESSALELAQGSNAAQQRIRSYLDLVSQPIVLEPVIEELGMSTSADALARAVSATSPTGSVVMEVSVTSPDPQRAAALAEAVARSFTEVVQQRLDANANADGNAGAGTGVTVTETSPPTVPTTPTEPRTTANAALGALAGGAVGVLAAFLWWSLDTKVRGRDEIQSTWDLAVLGDIGFDQEATKRPLILRDERASVRAEAFRSLRTNVQFLASRPEGARTVAVTSSRPSEGKTTTIANLAVALAEGGLRTVVIDADLRRPNLANVMGVEGSVGLSDLLIGRAELEDVLQPWGTAGLQLLPAGTIPPNPSELLGSPAFGALIEAVSEDFDYVLVDTPPLGSVSDAALVSASVQNVLLVVASGRVRRADVSASIEALRTVGSTVQGAVVTMTRSRAGKDRYTEYAYSAQPVVRGSAQRMRKRGSTA</sequence>
<evidence type="ECO:0000256" key="9">
    <source>
        <dbReference type="SAM" id="MobiDB-lite"/>
    </source>
</evidence>
<evidence type="ECO:0000256" key="6">
    <source>
        <dbReference type="ARBA" id="ARBA00022840"/>
    </source>
</evidence>
<dbReference type="EC" id="2.7.10.2" evidence="2"/>
<dbReference type="GO" id="GO:0005886">
    <property type="term" value="C:plasma membrane"/>
    <property type="evidence" value="ECO:0007669"/>
    <property type="project" value="UniProtKB-ARBA"/>
</dbReference>
<dbReference type="Pfam" id="PF10609">
    <property type="entry name" value="ParA"/>
    <property type="match status" value="1"/>
</dbReference>
<comment type="similarity">
    <text evidence="1">Belongs to the CpsD/CapB family.</text>
</comment>
<name>A0A850DUH7_9MICO</name>
<dbReference type="FunFam" id="3.40.50.300:FF:000527">
    <property type="entry name" value="Tyrosine-protein kinase etk"/>
    <property type="match status" value="1"/>
</dbReference>
<accession>A0A850DUH7</accession>
<dbReference type="PANTHER" id="PTHR32309:SF13">
    <property type="entry name" value="FERRIC ENTEROBACTIN TRANSPORT PROTEIN FEPE"/>
    <property type="match status" value="1"/>
</dbReference>
<dbReference type="GO" id="GO:0042802">
    <property type="term" value="F:identical protein binding"/>
    <property type="evidence" value="ECO:0007669"/>
    <property type="project" value="UniProtKB-ARBA"/>
</dbReference>
<comment type="catalytic activity">
    <reaction evidence="8">
        <text>L-tyrosyl-[protein] + ATP = O-phospho-L-tyrosyl-[protein] + ADP + H(+)</text>
        <dbReference type="Rhea" id="RHEA:10596"/>
        <dbReference type="Rhea" id="RHEA-COMP:10136"/>
        <dbReference type="Rhea" id="RHEA-COMP:20101"/>
        <dbReference type="ChEBI" id="CHEBI:15378"/>
        <dbReference type="ChEBI" id="CHEBI:30616"/>
        <dbReference type="ChEBI" id="CHEBI:46858"/>
        <dbReference type="ChEBI" id="CHEBI:61978"/>
        <dbReference type="ChEBI" id="CHEBI:456216"/>
        <dbReference type="EC" id="2.7.10.2"/>
    </reaction>
</comment>
<dbReference type="PANTHER" id="PTHR32309">
    <property type="entry name" value="TYROSINE-PROTEIN KINASE"/>
    <property type="match status" value="1"/>
</dbReference>
<feature type="transmembrane region" description="Helical" evidence="10">
    <location>
        <begin position="12"/>
        <end position="33"/>
    </location>
</feature>
<dbReference type="NCBIfam" id="TIGR01007">
    <property type="entry name" value="eps_fam"/>
    <property type="match status" value="1"/>
</dbReference>
<comment type="caution">
    <text evidence="11">The sequence shown here is derived from an EMBL/GenBank/DDBJ whole genome shotgun (WGS) entry which is preliminary data.</text>
</comment>
<evidence type="ECO:0000256" key="4">
    <source>
        <dbReference type="ARBA" id="ARBA00022741"/>
    </source>
</evidence>
<gene>
    <name evidence="11" type="ORF">HP467_03195</name>
</gene>
<dbReference type="InterPro" id="IPR050445">
    <property type="entry name" value="Bact_polysacc_biosynth/exp"/>
</dbReference>
<dbReference type="RefSeq" id="WP_058740795.1">
    <property type="nucleotide sequence ID" value="NZ_BAAAWP010000001.1"/>
</dbReference>
<evidence type="ECO:0000313" key="11">
    <source>
        <dbReference type="EMBL" id="NUU27123.1"/>
    </source>
</evidence>
<evidence type="ECO:0000256" key="5">
    <source>
        <dbReference type="ARBA" id="ARBA00022777"/>
    </source>
</evidence>
<evidence type="ECO:0000256" key="10">
    <source>
        <dbReference type="SAM" id="Phobius"/>
    </source>
</evidence>
<dbReference type="SUPFAM" id="SSF52540">
    <property type="entry name" value="P-loop containing nucleoside triphosphate hydrolases"/>
    <property type="match status" value="1"/>
</dbReference>
<evidence type="ECO:0000313" key="12">
    <source>
        <dbReference type="Proteomes" id="UP000539146"/>
    </source>
</evidence>
<dbReference type="AlphaFoldDB" id="A0A850DUH7"/>
<dbReference type="GO" id="GO:0004715">
    <property type="term" value="F:non-membrane spanning protein tyrosine kinase activity"/>
    <property type="evidence" value="ECO:0007669"/>
    <property type="project" value="UniProtKB-EC"/>
</dbReference>
<dbReference type="Proteomes" id="UP000539146">
    <property type="component" value="Unassembled WGS sequence"/>
</dbReference>
<protein>
    <recommendedName>
        <fullName evidence="2">non-specific protein-tyrosine kinase</fullName>
        <ecNumber evidence="2">2.7.10.2</ecNumber>
    </recommendedName>
</protein>
<keyword evidence="6" id="KW-0067">ATP-binding</keyword>
<evidence type="ECO:0000256" key="3">
    <source>
        <dbReference type="ARBA" id="ARBA00022679"/>
    </source>
</evidence>